<dbReference type="RefSeq" id="WP_109676526.1">
    <property type="nucleotide sequence ID" value="NZ_QGDT01000011.1"/>
</dbReference>
<reference evidence="3 4" key="1">
    <citation type="submission" date="2018-03" db="EMBL/GenBank/DDBJ databases">
        <title>Genomic Encyclopedia of Archaeal and Bacterial Type Strains, Phase II (KMG-II): from individual species to whole genera.</title>
        <authorList>
            <person name="Goeker M."/>
        </authorList>
    </citation>
    <scope>NUCLEOTIDE SEQUENCE [LARGE SCALE GENOMIC DNA]</scope>
    <source>
        <strain evidence="3 4">DSM 100346</strain>
    </source>
</reference>
<dbReference type="OrthoDB" id="9765926at2"/>
<evidence type="ECO:0000313" key="4">
    <source>
        <dbReference type="Proteomes" id="UP000245880"/>
    </source>
</evidence>
<dbReference type="SUPFAM" id="SSF49299">
    <property type="entry name" value="PKD domain"/>
    <property type="match status" value="2"/>
</dbReference>
<dbReference type="PROSITE" id="PS50093">
    <property type="entry name" value="PKD"/>
    <property type="match status" value="2"/>
</dbReference>
<sequence length="957" mass="104798">MGQNYIIYRQQFFTFLFLSLLSIAGARAQFVVEGPCVQDLDCEDDMTLFRDTLSTGVAWSWEFGDGVGTGTGKNALYSYLTPGTYTVTLNRTLSDGTTQTVSKPVEIGELPPAFQEWKTDSTICPGDSILLDPYPNGAPAGARYIWYPKGDTTQTITVDSSGCYSVEVIMPNGCTIQDRINVKICMEPSNQEGAKWYFGANAGLDFNNNPPTPLTDGNLNTTEGTSSISNSKGELLFYTDGITIYNKDGDKMNCYDLTTCVDLKGSPNSTQSVLIVPQPTCKGCEYLYNVITTSDINGEQLLTLSVVDMRRNDGKGAIIEQNTTLQKPTTENIASVRNDRDSTYWVISHDYGDNTFRIFHATNAGFIQESTVQLGMPRDTTTEAEGYMKFSAPDSLTGERTLAVVVPGPPQNFVELYSFNDSTGTLSLTKTLDLGPAPPTAYGVEFSPSGEKMYVSFQGKDGESSYLLQYDLTLPDSLIIETAIALDSSATETFGALQIGPDGRIYMAIEGSEYLAVIGEPEGNSITGVEYEREGVSLGGKVSELGLPNMVQDFTQESSGPGFEAEGFCTNEPTSFQASPICDPIEDTYSWSFDYPTGGFTPPSSEQQTTFTYTTPGTYQVALRAMNKCTDTLIIQEITIYETPTGLDLGPDKDTCGAYVPLSANVQAQGYVWIHAGRVVGREKDYRALNTGQYIALAYNGPQADCYASDTIQITLRRPPAIDIGPDTTLCRDSSIVLSVPSTRWIEFNWSNGESTKDITVSQPGEYFVVVKDRNDCYNSDTLVVGERPSPILNLIPEYSLCIPDGQSVIVDANGIGSLKYLWYPTGDTTQTFTTNTAGVYTVSATNPEGCVTSQSTTVIDRCEPRFFIPDAFTPDGEGHNETFQVFGAYFTNFTMRIYNRWGEVIFATEDVDNLWDGTYKGVLVQPGAYPYVLSYEALYFPERAPIVKRGSVMLIR</sequence>
<organism evidence="3 4">
    <name type="scientific">Dyadobacter jejuensis</name>
    <dbReference type="NCBI Taxonomy" id="1082580"/>
    <lineage>
        <taxon>Bacteria</taxon>
        <taxon>Pseudomonadati</taxon>
        <taxon>Bacteroidota</taxon>
        <taxon>Cytophagia</taxon>
        <taxon>Cytophagales</taxon>
        <taxon>Spirosomataceae</taxon>
        <taxon>Dyadobacter</taxon>
    </lineage>
</organism>
<feature type="chain" id="PRO_5016430131" evidence="1">
    <location>
        <begin position="29"/>
        <end position="957"/>
    </location>
</feature>
<dbReference type="CDD" id="cd00146">
    <property type="entry name" value="PKD"/>
    <property type="match status" value="1"/>
</dbReference>
<dbReference type="EMBL" id="QGDT01000011">
    <property type="protein sequence ID" value="PWJ56597.1"/>
    <property type="molecule type" value="Genomic_DNA"/>
</dbReference>
<dbReference type="SMART" id="SM00089">
    <property type="entry name" value="PKD"/>
    <property type="match status" value="2"/>
</dbReference>
<dbReference type="NCBIfam" id="TIGR04131">
    <property type="entry name" value="Bac_Flav_CTERM"/>
    <property type="match status" value="1"/>
</dbReference>
<gene>
    <name evidence="3" type="ORF">CLV98_11191</name>
</gene>
<evidence type="ECO:0000313" key="3">
    <source>
        <dbReference type="EMBL" id="PWJ56597.1"/>
    </source>
</evidence>
<feature type="domain" description="PKD" evidence="2">
    <location>
        <begin position="571"/>
        <end position="627"/>
    </location>
</feature>
<dbReference type="Proteomes" id="UP000245880">
    <property type="component" value="Unassembled WGS sequence"/>
</dbReference>
<dbReference type="InterPro" id="IPR035986">
    <property type="entry name" value="PKD_dom_sf"/>
</dbReference>
<feature type="domain" description="PKD" evidence="2">
    <location>
        <begin position="57"/>
        <end position="107"/>
    </location>
</feature>
<dbReference type="InterPro" id="IPR013783">
    <property type="entry name" value="Ig-like_fold"/>
</dbReference>
<dbReference type="InterPro" id="IPR026341">
    <property type="entry name" value="T9SS_type_B"/>
</dbReference>
<dbReference type="SUPFAM" id="SSF63829">
    <property type="entry name" value="Calcium-dependent phosphotriesterase"/>
    <property type="match status" value="1"/>
</dbReference>
<proteinExistence type="predicted"/>
<evidence type="ECO:0000256" key="1">
    <source>
        <dbReference type="SAM" id="SignalP"/>
    </source>
</evidence>
<accession>A0A316B1Z5</accession>
<keyword evidence="1" id="KW-0732">Signal</keyword>
<feature type="signal peptide" evidence="1">
    <location>
        <begin position="1"/>
        <end position="28"/>
    </location>
</feature>
<protein>
    <submittedName>
        <fullName evidence="3">Gliding motility-associated-like protein</fullName>
    </submittedName>
</protein>
<dbReference type="InterPro" id="IPR000601">
    <property type="entry name" value="PKD_dom"/>
</dbReference>
<dbReference type="Pfam" id="PF00801">
    <property type="entry name" value="PKD"/>
    <property type="match status" value="1"/>
</dbReference>
<dbReference type="Pfam" id="PF18911">
    <property type="entry name" value="PKD_4"/>
    <property type="match status" value="1"/>
</dbReference>
<dbReference type="AlphaFoldDB" id="A0A316B1Z5"/>
<dbReference type="Gene3D" id="2.60.40.10">
    <property type="entry name" value="Immunoglobulins"/>
    <property type="match status" value="2"/>
</dbReference>
<comment type="caution">
    <text evidence="3">The sequence shown here is derived from an EMBL/GenBank/DDBJ whole genome shotgun (WGS) entry which is preliminary data.</text>
</comment>
<dbReference type="Pfam" id="PF13585">
    <property type="entry name" value="CHU_C"/>
    <property type="match status" value="1"/>
</dbReference>
<evidence type="ECO:0000259" key="2">
    <source>
        <dbReference type="PROSITE" id="PS50093"/>
    </source>
</evidence>
<keyword evidence="4" id="KW-1185">Reference proteome</keyword>
<name>A0A316B1Z5_9BACT</name>
<dbReference type="InterPro" id="IPR022409">
    <property type="entry name" value="PKD/Chitinase_dom"/>
</dbReference>